<reference evidence="2" key="1">
    <citation type="journal article" date="2023" name="Nat. Plants">
        <title>Single-cell RNA sequencing provides a high-resolution roadmap for understanding the multicellular compartmentation of specialized metabolism.</title>
        <authorList>
            <person name="Sun S."/>
            <person name="Shen X."/>
            <person name="Li Y."/>
            <person name="Li Y."/>
            <person name="Wang S."/>
            <person name="Li R."/>
            <person name="Zhang H."/>
            <person name="Shen G."/>
            <person name="Guo B."/>
            <person name="Wei J."/>
            <person name="Xu J."/>
            <person name="St-Pierre B."/>
            <person name="Chen S."/>
            <person name="Sun C."/>
        </authorList>
    </citation>
    <scope>NUCLEOTIDE SEQUENCE [LARGE SCALE GENOMIC DNA]</scope>
</reference>
<organism evidence="1 2">
    <name type="scientific">Catharanthus roseus</name>
    <name type="common">Madagascar periwinkle</name>
    <name type="synonym">Vinca rosea</name>
    <dbReference type="NCBI Taxonomy" id="4058"/>
    <lineage>
        <taxon>Eukaryota</taxon>
        <taxon>Viridiplantae</taxon>
        <taxon>Streptophyta</taxon>
        <taxon>Embryophyta</taxon>
        <taxon>Tracheophyta</taxon>
        <taxon>Spermatophyta</taxon>
        <taxon>Magnoliopsida</taxon>
        <taxon>eudicotyledons</taxon>
        <taxon>Gunneridae</taxon>
        <taxon>Pentapetalae</taxon>
        <taxon>asterids</taxon>
        <taxon>lamiids</taxon>
        <taxon>Gentianales</taxon>
        <taxon>Apocynaceae</taxon>
        <taxon>Rauvolfioideae</taxon>
        <taxon>Vinceae</taxon>
        <taxon>Catharanthinae</taxon>
        <taxon>Catharanthus</taxon>
    </lineage>
</organism>
<sequence>MLGKCTLDLDPVVRGRSAVGSLEGRVLVPPDCILENSLMALQRHHSIPHPIRSPDIGSLASHAGAVASPPHFEVGFGYSLGGCGIDAGSPLARFGCALISQSWQFGNCHPRHSQTPLP</sequence>
<protein>
    <submittedName>
        <fullName evidence="1">Uncharacterized protein</fullName>
    </submittedName>
</protein>
<proteinExistence type="predicted"/>
<dbReference type="EMBL" id="CM044701">
    <property type="protein sequence ID" value="KAI5681905.1"/>
    <property type="molecule type" value="Genomic_DNA"/>
</dbReference>
<comment type="caution">
    <text evidence="1">The sequence shown here is derived from an EMBL/GenBank/DDBJ whole genome shotgun (WGS) entry which is preliminary data.</text>
</comment>
<accession>A0ACC0CAE0</accession>
<evidence type="ECO:0000313" key="2">
    <source>
        <dbReference type="Proteomes" id="UP001060085"/>
    </source>
</evidence>
<evidence type="ECO:0000313" key="1">
    <source>
        <dbReference type="EMBL" id="KAI5681905.1"/>
    </source>
</evidence>
<name>A0ACC0CAE0_CATRO</name>
<gene>
    <name evidence="1" type="ORF">M9H77_03133</name>
</gene>
<dbReference type="Proteomes" id="UP001060085">
    <property type="component" value="Linkage Group LG01"/>
</dbReference>
<keyword evidence="2" id="KW-1185">Reference proteome</keyword>